<evidence type="ECO:0000313" key="3">
    <source>
        <dbReference type="Proteomes" id="UP000266841"/>
    </source>
</evidence>
<gene>
    <name evidence="2" type="ORF">THAOC_29657</name>
</gene>
<dbReference type="Proteomes" id="UP000266841">
    <property type="component" value="Unassembled WGS sequence"/>
</dbReference>
<keyword evidence="3" id="KW-1185">Reference proteome</keyword>
<evidence type="ECO:0000256" key="1">
    <source>
        <dbReference type="SAM" id="MobiDB-lite"/>
    </source>
</evidence>
<reference evidence="2 3" key="1">
    <citation type="journal article" date="2012" name="Genome Biol.">
        <title>Genome and low-iron response of an oceanic diatom adapted to chronic iron limitation.</title>
        <authorList>
            <person name="Lommer M."/>
            <person name="Specht M."/>
            <person name="Roy A.S."/>
            <person name="Kraemer L."/>
            <person name="Andreson R."/>
            <person name="Gutowska M.A."/>
            <person name="Wolf J."/>
            <person name="Bergner S.V."/>
            <person name="Schilhabel M.B."/>
            <person name="Klostermeier U.C."/>
            <person name="Beiko R.G."/>
            <person name="Rosenstiel P."/>
            <person name="Hippler M."/>
            <person name="Laroche J."/>
        </authorList>
    </citation>
    <scope>NUCLEOTIDE SEQUENCE [LARGE SCALE GENOMIC DNA]</scope>
    <source>
        <strain evidence="2 3">CCMP1005</strain>
    </source>
</reference>
<sequence>MVASFLLASADQPTAWADVSIAFKGNVLADTTTFDRARKFLITHVGESTQTGAALGAQAIASMDGGPPCWTTRTSGRHQHQLRGTTSAQRYKLHNLA</sequence>
<dbReference type="EMBL" id="AGNL01042065">
    <property type="protein sequence ID" value="EJK51193.1"/>
    <property type="molecule type" value="Genomic_DNA"/>
</dbReference>
<name>K0RBY6_THAOC</name>
<evidence type="ECO:0000313" key="2">
    <source>
        <dbReference type="EMBL" id="EJK51193.1"/>
    </source>
</evidence>
<organism evidence="2 3">
    <name type="scientific">Thalassiosira oceanica</name>
    <name type="common">Marine diatom</name>
    <dbReference type="NCBI Taxonomy" id="159749"/>
    <lineage>
        <taxon>Eukaryota</taxon>
        <taxon>Sar</taxon>
        <taxon>Stramenopiles</taxon>
        <taxon>Ochrophyta</taxon>
        <taxon>Bacillariophyta</taxon>
        <taxon>Coscinodiscophyceae</taxon>
        <taxon>Thalassiosirophycidae</taxon>
        <taxon>Thalassiosirales</taxon>
        <taxon>Thalassiosiraceae</taxon>
        <taxon>Thalassiosira</taxon>
    </lineage>
</organism>
<feature type="region of interest" description="Disordered" evidence="1">
    <location>
        <begin position="66"/>
        <end position="85"/>
    </location>
</feature>
<protein>
    <submittedName>
        <fullName evidence="2">Uncharacterized protein</fullName>
    </submittedName>
</protein>
<feature type="non-terminal residue" evidence="2">
    <location>
        <position position="97"/>
    </location>
</feature>
<dbReference type="AlphaFoldDB" id="K0RBY6"/>
<comment type="caution">
    <text evidence="2">The sequence shown here is derived from an EMBL/GenBank/DDBJ whole genome shotgun (WGS) entry which is preliminary data.</text>
</comment>
<accession>K0RBY6</accession>
<proteinExistence type="predicted"/>